<gene>
    <name evidence="2" type="ordered locus">Desca_1182</name>
</gene>
<evidence type="ECO:0000313" key="2">
    <source>
        <dbReference type="EMBL" id="AEF94045.1"/>
    </source>
</evidence>
<dbReference type="RefSeq" id="WP_013810046.1">
    <property type="nucleotide sequence ID" value="NC_015565.1"/>
</dbReference>
<dbReference type="GO" id="GO:0016020">
    <property type="term" value="C:membrane"/>
    <property type="evidence" value="ECO:0007669"/>
    <property type="project" value="InterPro"/>
</dbReference>
<proteinExistence type="predicted"/>
<dbReference type="CDD" id="cd06225">
    <property type="entry name" value="HAMP"/>
    <property type="match status" value="1"/>
</dbReference>
<organism evidence="2 3">
    <name type="scientific">Desulfotomaculum nigrificans (strain DSM 14880 / VKM B-2319 / CO-1-SRB)</name>
    <name type="common">Desulfotomaculum carboxydivorans</name>
    <dbReference type="NCBI Taxonomy" id="868595"/>
    <lineage>
        <taxon>Bacteria</taxon>
        <taxon>Bacillati</taxon>
        <taxon>Bacillota</taxon>
        <taxon>Clostridia</taxon>
        <taxon>Eubacteriales</taxon>
        <taxon>Desulfotomaculaceae</taxon>
        <taxon>Desulfotomaculum</taxon>
    </lineage>
</organism>
<accession>F6B3L6</accession>
<keyword evidence="3" id="KW-1185">Reference proteome</keyword>
<dbReference type="KEGG" id="dca:Desca_1182"/>
<sequence precursor="true">MFKRKFGPRHKRVGRFSLSFKLSLSITLLIMFLMTCVGFNTYIRNRNALLAEAQNRGWLTIRATSAFAADLLRGNNTVLLSNTIDHLERDPFVQQVAILNLDGKVVMASNQDLVHRSLNSPQIQQAMAFKKDTMKYKTDSKGYPLAMEFISPIAARGELPIGYFWMQADLSYIRSHLVDTALDQLYTSLLAILAGLIISRLIILRVVQRPIKELVSATDRVATGDFSGHVQVFNQDELGKLATAFNTMTTHLGVLFQSIRSSINEINQTAQTIINRSEQSDLASKKIAASLELLQRTTPPSTDFDSVDQAVTLAASELEQTTRSNKNQQEHLKEIRNAAKKITRYVDRLNSLSLQFKFDQKID</sequence>
<dbReference type="SUPFAM" id="SSF158472">
    <property type="entry name" value="HAMP domain-like"/>
    <property type="match status" value="1"/>
</dbReference>
<dbReference type="InterPro" id="IPR003660">
    <property type="entry name" value="HAMP_dom"/>
</dbReference>
<dbReference type="Pfam" id="PF00672">
    <property type="entry name" value="HAMP"/>
    <property type="match status" value="1"/>
</dbReference>
<feature type="domain" description="HAMP" evidence="1">
    <location>
        <begin position="205"/>
        <end position="257"/>
    </location>
</feature>
<dbReference type="Gene3D" id="1.10.287.950">
    <property type="entry name" value="Methyl-accepting chemotaxis protein"/>
    <property type="match status" value="1"/>
</dbReference>
<reference evidence="2 3" key="1">
    <citation type="submission" date="2011-05" db="EMBL/GenBank/DDBJ databases">
        <title>Complete sequence of Desulfotomaculum carboxydivorans CO-1-SRB.</title>
        <authorList>
            <consortium name="US DOE Joint Genome Institute"/>
            <person name="Lucas S."/>
            <person name="Han J."/>
            <person name="Lapidus A."/>
            <person name="Cheng J.-F."/>
            <person name="Goodwin L."/>
            <person name="Pitluck S."/>
            <person name="Peters L."/>
            <person name="Mikhailova N."/>
            <person name="Lu M."/>
            <person name="Han C."/>
            <person name="Tapia R."/>
            <person name="Land M."/>
            <person name="Hauser L."/>
            <person name="Kyrpides N."/>
            <person name="Ivanova N."/>
            <person name="Pagani I."/>
            <person name="Stams A."/>
            <person name="Plugge C."/>
            <person name="Muyzer G."/>
            <person name="Kuever J."/>
            <person name="Parshina S."/>
            <person name="Ivanova A."/>
            <person name="Nazina T."/>
            <person name="Woyke T."/>
        </authorList>
    </citation>
    <scope>NUCLEOTIDE SEQUENCE [LARGE SCALE GENOMIC DNA]</scope>
    <source>
        <strain evidence="3">DSM 14880 / VKM B-2319 / CO-1-SRB</strain>
    </source>
</reference>
<dbReference type="GO" id="GO:0007165">
    <property type="term" value="P:signal transduction"/>
    <property type="evidence" value="ECO:0007669"/>
    <property type="project" value="InterPro"/>
</dbReference>
<dbReference type="EMBL" id="CP002736">
    <property type="protein sequence ID" value="AEF94045.1"/>
    <property type="molecule type" value="Genomic_DNA"/>
</dbReference>
<evidence type="ECO:0000259" key="1">
    <source>
        <dbReference type="PROSITE" id="PS50885"/>
    </source>
</evidence>
<dbReference type="Proteomes" id="UP000009226">
    <property type="component" value="Chromosome"/>
</dbReference>
<dbReference type="STRING" id="868595.Desca_1182"/>
<dbReference type="HOGENOM" id="CLU_920480_0_0_9"/>
<protein>
    <submittedName>
        <fullName evidence="2">Putative methyl-accepting chemotaxis sensory transducer</fullName>
    </submittedName>
</protein>
<dbReference type="PANTHER" id="PTHR32089:SF112">
    <property type="entry name" value="LYSOZYME-LIKE PROTEIN-RELATED"/>
    <property type="match status" value="1"/>
</dbReference>
<dbReference type="AlphaFoldDB" id="F6B3L6"/>
<dbReference type="PROSITE" id="PS50885">
    <property type="entry name" value="HAMP"/>
    <property type="match status" value="1"/>
</dbReference>
<dbReference type="SMART" id="SM00304">
    <property type="entry name" value="HAMP"/>
    <property type="match status" value="1"/>
</dbReference>
<name>F6B3L6_DESCC</name>
<dbReference type="SUPFAM" id="SSF58104">
    <property type="entry name" value="Methyl-accepting chemotaxis protein (MCP) signaling domain"/>
    <property type="match status" value="1"/>
</dbReference>
<dbReference type="PANTHER" id="PTHR32089">
    <property type="entry name" value="METHYL-ACCEPTING CHEMOTAXIS PROTEIN MCPB"/>
    <property type="match status" value="1"/>
</dbReference>
<dbReference type="eggNOG" id="COG5000">
    <property type="taxonomic scope" value="Bacteria"/>
</dbReference>
<evidence type="ECO:0000313" key="3">
    <source>
        <dbReference type="Proteomes" id="UP000009226"/>
    </source>
</evidence>